<dbReference type="GeneID" id="105995731"/>
<feature type="transmembrane region" description="Helical" evidence="1">
    <location>
        <begin position="64"/>
        <end position="88"/>
    </location>
</feature>
<protein>
    <submittedName>
        <fullName evidence="3">Transmembrane protein 217-like</fullName>
    </submittedName>
</protein>
<name>A0A1S3G8K6_DIPOR</name>
<dbReference type="Proteomes" id="UP000081671">
    <property type="component" value="Unplaced"/>
</dbReference>
<dbReference type="InterPro" id="IPR027862">
    <property type="entry name" value="DUF4534"/>
</dbReference>
<dbReference type="PANTHER" id="PTHR34928">
    <property type="entry name" value="TRANSMEMBRANE PROTEIN 217"/>
    <property type="match status" value="1"/>
</dbReference>
<feature type="transmembrane region" description="Helical" evidence="1">
    <location>
        <begin position="12"/>
        <end position="32"/>
    </location>
</feature>
<dbReference type="RefSeq" id="XP_012885025.1">
    <property type="nucleotide sequence ID" value="XM_013029571.1"/>
</dbReference>
<dbReference type="AlphaFoldDB" id="A0A1S3G8K6"/>
<feature type="transmembrane region" description="Helical" evidence="1">
    <location>
        <begin position="128"/>
        <end position="149"/>
    </location>
</feature>
<proteinExistence type="predicted"/>
<feature type="transmembrane region" description="Helical" evidence="1">
    <location>
        <begin position="95"/>
        <end position="116"/>
    </location>
</feature>
<keyword evidence="1" id="KW-0472">Membrane</keyword>
<keyword evidence="1" id="KW-0812">Transmembrane</keyword>
<accession>A0A1S3G8K6</accession>
<dbReference type="Pfam" id="PF15049">
    <property type="entry name" value="DUF4534"/>
    <property type="match status" value="1"/>
</dbReference>
<gene>
    <name evidence="3" type="primary">LOC105995731</name>
</gene>
<dbReference type="KEGG" id="dord:105995731"/>
<reference evidence="3" key="1">
    <citation type="submission" date="2025-08" db="UniProtKB">
        <authorList>
            <consortium name="RefSeq"/>
        </authorList>
    </citation>
    <scope>IDENTIFICATION</scope>
    <source>
        <tissue evidence="3">Kidney</tissue>
    </source>
</reference>
<dbReference type="InParanoid" id="A0A1S3G8K6"/>
<evidence type="ECO:0000313" key="3">
    <source>
        <dbReference type="RefSeq" id="XP_012885025.1"/>
    </source>
</evidence>
<keyword evidence="1" id="KW-1133">Transmembrane helix</keyword>
<evidence type="ECO:0000256" key="1">
    <source>
        <dbReference type="SAM" id="Phobius"/>
    </source>
</evidence>
<dbReference type="PANTHER" id="PTHR34928:SF2">
    <property type="entry name" value="TRANSMEMBRANE PROTEIN 217"/>
    <property type="match status" value="1"/>
</dbReference>
<keyword evidence="2" id="KW-1185">Reference proteome</keyword>
<dbReference type="OrthoDB" id="8878550at2759"/>
<evidence type="ECO:0000313" key="2">
    <source>
        <dbReference type="Proteomes" id="UP000081671"/>
    </source>
</evidence>
<organism evidence="2 3">
    <name type="scientific">Dipodomys ordii</name>
    <name type="common">Ord's kangaroo rat</name>
    <dbReference type="NCBI Taxonomy" id="10020"/>
    <lineage>
        <taxon>Eukaryota</taxon>
        <taxon>Metazoa</taxon>
        <taxon>Chordata</taxon>
        <taxon>Craniata</taxon>
        <taxon>Vertebrata</taxon>
        <taxon>Euteleostomi</taxon>
        <taxon>Mammalia</taxon>
        <taxon>Eutheria</taxon>
        <taxon>Euarchontoglires</taxon>
        <taxon>Glires</taxon>
        <taxon>Rodentia</taxon>
        <taxon>Castorimorpha</taxon>
        <taxon>Heteromyidae</taxon>
        <taxon>Dipodomyinae</taxon>
        <taxon>Dipodomys</taxon>
    </lineage>
</organism>
<sequence length="190" mass="22562">MKQKRWCGMTAKIGTTLSGVFSIIVTHLYLIFEQKHLEDGNCTAISPQDHRGLKNMLSHFIICWSFRIIIFQCFITMIISFLLLYSVYAQIYRGLLIYIAWIFIYETVNLTIQILINDFSIEEVRFVRWSGLVCRTFLHGFWMFFVFNYMRIIYKSQKQGNIICYNRRMSVASAESPRRKSKIISFVHHL</sequence>